<feature type="domain" description="Type II secretion system protein GspF" evidence="6">
    <location>
        <begin position="128"/>
        <end position="253"/>
    </location>
</feature>
<dbReference type="InterPro" id="IPR042094">
    <property type="entry name" value="T2SS_GspF_sf"/>
</dbReference>
<dbReference type="AlphaFoldDB" id="A0A0J6IAZ2"/>
<keyword evidence="4" id="KW-1133">Transmembrane helix</keyword>
<reference evidence="7 8" key="1">
    <citation type="submission" date="2019-10" db="EMBL/GenBank/DDBJ databases">
        <title>Evaluation of single-gene subtyping targets for Pseudomonas.</title>
        <authorList>
            <person name="Reichler S.J."/>
            <person name="Orsi R.H."/>
            <person name="Wiedmann M."/>
            <person name="Martin N.H."/>
            <person name="Murphy S.I."/>
        </authorList>
    </citation>
    <scope>NUCLEOTIDE SEQUENCE [LARGE SCALE GENOMIC DNA]</scope>
    <source>
        <strain evidence="7 8">FSL R10-1876</strain>
    </source>
</reference>
<dbReference type="PANTHER" id="PTHR35007">
    <property type="entry name" value="INTEGRAL MEMBRANE PROTEIN-RELATED"/>
    <property type="match status" value="1"/>
</dbReference>
<protein>
    <submittedName>
        <fullName evidence="7">Type II secretion system protein F</fullName>
    </submittedName>
</protein>
<dbReference type="PANTHER" id="PTHR35007:SF1">
    <property type="entry name" value="PILUS ASSEMBLY PROTEIN"/>
    <property type="match status" value="1"/>
</dbReference>
<comment type="caution">
    <text evidence="7">The sequence shown here is derived from an EMBL/GenBank/DDBJ whole genome shotgun (WGS) entry which is preliminary data.</text>
</comment>
<sequence length="294" mass="32887">MIPALILFAISLMMFMMSMNLVYRALRDPTTSRVLGRLTEGHPQLADKALGVEWLDRAFLQAGLGRPSERLGLWLLIWAGAVALAALLGGWFFFLVFLVAPPVCVKLFVSWRYQRRVKRMVEQLPQLLDHCVRSLKAGRTLADAVLNAIEASHDPLKDSISRVARNVQLGVSLPEAVQDFAELYERDEFRMFALGLKVNHRYGGNASELLENLIVLIRERESGARKLKAMTGETRVTALVLALLPLLVGGYFMVTNPTFLVNMWHDASGQHLLIAAFGLQAIGCFALWRMVRSV</sequence>
<evidence type="ECO:0000256" key="3">
    <source>
        <dbReference type="ARBA" id="ARBA00022692"/>
    </source>
</evidence>
<dbReference type="OrthoDB" id="597333at2"/>
<keyword evidence="2" id="KW-1003">Cell membrane</keyword>
<organism evidence="7 8">
    <name type="scientific">Pseudomonas helleri</name>
    <dbReference type="NCBI Taxonomy" id="1608996"/>
    <lineage>
        <taxon>Bacteria</taxon>
        <taxon>Pseudomonadati</taxon>
        <taxon>Pseudomonadota</taxon>
        <taxon>Gammaproteobacteria</taxon>
        <taxon>Pseudomonadales</taxon>
        <taxon>Pseudomonadaceae</taxon>
        <taxon>Pseudomonas</taxon>
    </lineage>
</organism>
<dbReference type="EMBL" id="WIVV01000085">
    <property type="protein sequence ID" value="MQU44232.1"/>
    <property type="molecule type" value="Genomic_DNA"/>
</dbReference>
<dbReference type="InterPro" id="IPR018076">
    <property type="entry name" value="T2SS_GspF_dom"/>
</dbReference>
<evidence type="ECO:0000313" key="8">
    <source>
        <dbReference type="Proteomes" id="UP000466863"/>
    </source>
</evidence>
<evidence type="ECO:0000256" key="5">
    <source>
        <dbReference type="ARBA" id="ARBA00023136"/>
    </source>
</evidence>
<evidence type="ECO:0000313" key="7">
    <source>
        <dbReference type="EMBL" id="MQU44232.1"/>
    </source>
</evidence>
<evidence type="ECO:0000256" key="4">
    <source>
        <dbReference type="ARBA" id="ARBA00022989"/>
    </source>
</evidence>
<dbReference type="Gene3D" id="1.20.81.30">
    <property type="entry name" value="Type II secretion system (T2SS), domain F"/>
    <property type="match status" value="1"/>
</dbReference>
<dbReference type="STRING" id="1608996.TU84_00185"/>
<evidence type="ECO:0000259" key="6">
    <source>
        <dbReference type="Pfam" id="PF00482"/>
    </source>
</evidence>
<proteinExistence type="predicted"/>
<name>A0A0J6IAZ2_9PSED</name>
<evidence type="ECO:0000256" key="1">
    <source>
        <dbReference type="ARBA" id="ARBA00004651"/>
    </source>
</evidence>
<keyword evidence="5" id="KW-0472">Membrane</keyword>
<gene>
    <name evidence="7" type="ORF">GHO28_17210</name>
</gene>
<dbReference type="GO" id="GO:0005886">
    <property type="term" value="C:plasma membrane"/>
    <property type="evidence" value="ECO:0007669"/>
    <property type="project" value="UniProtKB-SubCell"/>
</dbReference>
<comment type="subcellular location">
    <subcellularLocation>
        <location evidence="1">Cell membrane</location>
        <topology evidence="1">Multi-pass membrane protein</topology>
    </subcellularLocation>
</comment>
<dbReference type="Pfam" id="PF00482">
    <property type="entry name" value="T2SSF"/>
    <property type="match status" value="1"/>
</dbReference>
<evidence type="ECO:0000256" key="2">
    <source>
        <dbReference type="ARBA" id="ARBA00022475"/>
    </source>
</evidence>
<keyword evidence="3" id="KW-0812">Transmembrane</keyword>
<accession>A0A0J6IAZ2</accession>
<dbReference type="Proteomes" id="UP000466863">
    <property type="component" value="Unassembled WGS sequence"/>
</dbReference>
<dbReference type="RefSeq" id="WP_048366948.1">
    <property type="nucleotide sequence ID" value="NZ_CAUQEU010000028.1"/>
</dbReference>